<dbReference type="InterPro" id="IPR049244">
    <property type="entry name" value="DUF6879"/>
</dbReference>
<dbReference type="RefSeq" id="WP_386432779.1">
    <property type="nucleotide sequence ID" value="NZ_JBHSBB010000014.1"/>
</dbReference>
<dbReference type="Proteomes" id="UP001595765">
    <property type="component" value="Unassembled WGS sequence"/>
</dbReference>
<dbReference type="EMBL" id="JBHSBB010000014">
    <property type="protein sequence ID" value="MFC4034526.1"/>
    <property type="molecule type" value="Genomic_DNA"/>
</dbReference>
<name>A0ABV8HUF1_9ACTN</name>
<sequence>MSPKSISASFDELLADAKQSAVHLEMRDTYYSNPRFEEWRQGARVDWSDHASWWRPFHDQIAEAVGRGVVVRRARVVSEPVTEYIRWEHYVTHANIAAGEQVRWLPRQHTADLLMPGCDFWIFDGAVIRVHNFAGNGDFLGEDFFDDAALVGLNAAAFERVWDRATPHAQYEIR</sequence>
<evidence type="ECO:0000259" key="1">
    <source>
        <dbReference type="Pfam" id="PF21806"/>
    </source>
</evidence>
<accession>A0ABV8HUF1</accession>
<organism evidence="2 3">
    <name type="scientific">Streptomyces polygonati</name>
    <dbReference type="NCBI Taxonomy" id="1617087"/>
    <lineage>
        <taxon>Bacteria</taxon>
        <taxon>Bacillati</taxon>
        <taxon>Actinomycetota</taxon>
        <taxon>Actinomycetes</taxon>
        <taxon>Kitasatosporales</taxon>
        <taxon>Streptomycetaceae</taxon>
        <taxon>Streptomyces</taxon>
    </lineage>
</organism>
<evidence type="ECO:0000313" key="3">
    <source>
        <dbReference type="Proteomes" id="UP001595765"/>
    </source>
</evidence>
<gene>
    <name evidence="2" type="ORF">ACFO3J_24060</name>
</gene>
<protein>
    <submittedName>
        <fullName evidence="2">DUF6879 family protein</fullName>
    </submittedName>
</protein>
<reference evidence="3" key="1">
    <citation type="journal article" date="2019" name="Int. J. Syst. Evol. Microbiol.">
        <title>The Global Catalogue of Microorganisms (GCM) 10K type strain sequencing project: providing services to taxonomists for standard genome sequencing and annotation.</title>
        <authorList>
            <consortium name="The Broad Institute Genomics Platform"/>
            <consortium name="The Broad Institute Genome Sequencing Center for Infectious Disease"/>
            <person name="Wu L."/>
            <person name="Ma J."/>
        </authorList>
    </citation>
    <scope>NUCLEOTIDE SEQUENCE [LARGE SCALE GENOMIC DNA]</scope>
    <source>
        <strain evidence="3">CGMCC 4.7237</strain>
    </source>
</reference>
<evidence type="ECO:0000313" key="2">
    <source>
        <dbReference type="EMBL" id="MFC4034526.1"/>
    </source>
</evidence>
<proteinExistence type="predicted"/>
<dbReference type="Pfam" id="PF21806">
    <property type="entry name" value="DUF6879"/>
    <property type="match status" value="1"/>
</dbReference>
<comment type="caution">
    <text evidence="2">The sequence shown here is derived from an EMBL/GenBank/DDBJ whole genome shotgun (WGS) entry which is preliminary data.</text>
</comment>
<feature type="domain" description="DUF6879" evidence="1">
    <location>
        <begin position="9"/>
        <end position="171"/>
    </location>
</feature>
<keyword evidence="3" id="KW-1185">Reference proteome</keyword>